<dbReference type="CDD" id="cd00887">
    <property type="entry name" value="MoeA"/>
    <property type="match status" value="1"/>
</dbReference>
<dbReference type="PROSITE" id="PS01079">
    <property type="entry name" value="MOCF_BIOSYNTHESIS_2"/>
    <property type="match status" value="1"/>
</dbReference>
<dbReference type="SUPFAM" id="SSF63867">
    <property type="entry name" value="MoeA C-terminal domain-like"/>
    <property type="match status" value="1"/>
</dbReference>
<evidence type="ECO:0000256" key="5">
    <source>
        <dbReference type="ARBA" id="ARBA00047317"/>
    </source>
</evidence>
<dbReference type="Gene3D" id="2.170.190.11">
    <property type="entry name" value="Molybdopterin biosynthesis moea protein, domain 3"/>
    <property type="match status" value="1"/>
</dbReference>
<keyword evidence="6" id="KW-0479">Metal-binding</keyword>
<comment type="caution">
    <text evidence="8">The sequence shown here is derived from an EMBL/GenBank/DDBJ whole genome shotgun (WGS) entry which is preliminary data.</text>
</comment>
<comment type="similarity">
    <text evidence="3 6">Belongs to the MoeA family.</text>
</comment>
<dbReference type="SMART" id="SM00852">
    <property type="entry name" value="MoCF_biosynth"/>
    <property type="match status" value="1"/>
</dbReference>
<dbReference type="EMBL" id="JAMXQU010000008">
    <property type="protein sequence ID" value="MCO6160521.1"/>
    <property type="molecule type" value="Genomic_DNA"/>
</dbReference>
<evidence type="ECO:0000256" key="3">
    <source>
        <dbReference type="ARBA" id="ARBA00010763"/>
    </source>
</evidence>
<dbReference type="Pfam" id="PF03454">
    <property type="entry name" value="MoeA_C"/>
    <property type="match status" value="1"/>
</dbReference>
<evidence type="ECO:0000259" key="7">
    <source>
        <dbReference type="SMART" id="SM00852"/>
    </source>
</evidence>
<keyword evidence="9" id="KW-1185">Reference proteome</keyword>
<evidence type="ECO:0000256" key="2">
    <source>
        <dbReference type="ARBA" id="ARBA00005046"/>
    </source>
</evidence>
<dbReference type="SUPFAM" id="SSF53218">
    <property type="entry name" value="Molybdenum cofactor biosynthesis proteins"/>
    <property type="match status" value="1"/>
</dbReference>
<dbReference type="InterPro" id="IPR038987">
    <property type="entry name" value="MoeA-like"/>
</dbReference>
<dbReference type="Proteomes" id="UP001523401">
    <property type="component" value="Unassembled WGS sequence"/>
</dbReference>
<dbReference type="Gene3D" id="3.90.105.10">
    <property type="entry name" value="Molybdopterin biosynthesis moea protein, domain 2"/>
    <property type="match status" value="1"/>
</dbReference>
<gene>
    <name evidence="8" type="ORF">NF685_10820</name>
</gene>
<dbReference type="InterPro" id="IPR001453">
    <property type="entry name" value="MoaB/Mog_dom"/>
</dbReference>
<evidence type="ECO:0000256" key="6">
    <source>
        <dbReference type="RuleBase" id="RU365090"/>
    </source>
</evidence>
<evidence type="ECO:0000256" key="1">
    <source>
        <dbReference type="ARBA" id="ARBA00002901"/>
    </source>
</evidence>
<reference evidence="8 9" key="1">
    <citation type="submission" date="2022-06" db="EMBL/GenBank/DDBJ databases">
        <title>Whole-genome of Asaia lannensis strain LMG 27011T.</title>
        <authorList>
            <person name="Sombolestani A."/>
        </authorList>
    </citation>
    <scope>NUCLEOTIDE SEQUENCE [LARGE SCALE GENOMIC DNA]</scope>
    <source>
        <strain evidence="8 9">NBRC 102526</strain>
    </source>
</reference>
<comment type="cofactor">
    <cofactor evidence="6">
        <name>Mg(2+)</name>
        <dbReference type="ChEBI" id="CHEBI:18420"/>
    </cofactor>
</comment>
<organism evidence="8 9">
    <name type="scientific">Asaia lannensis NBRC 102526</name>
    <dbReference type="NCBI Taxonomy" id="1307926"/>
    <lineage>
        <taxon>Bacteria</taxon>
        <taxon>Pseudomonadati</taxon>
        <taxon>Pseudomonadota</taxon>
        <taxon>Alphaproteobacteria</taxon>
        <taxon>Acetobacterales</taxon>
        <taxon>Acetobacteraceae</taxon>
        <taxon>Asaia</taxon>
    </lineage>
</organism>
<keyword evidence="4 6" id="KW-0501">Molybdenum cofactor biosynthesis</keyword>
<keyword evidence="6" id="KW-0500">Molybdenum</keyword>
<name>A0ABT1CIF6_9PROT</name>
<accession>A0ABT1CIF6</accession>
<dbReference type="SUPFAM" id="SSF63882">
    <property type="entry name" value="MoeA N-terminal region -like"/>
    <property type="match status" value="1"/>
</dbReference>
<dbReference type="PANTHER" id="PTHR10192:SF5">
    <property type="entry name" value="GEPHYRIN"/>
    <property type="match status" value="1"/>
</dbReference>
<feature type="domain" description="MoaB/Mog" evidence="7">
    <location>
        <begin position="204"/>
        <end position="344"/>
    </location>
</feature>
<dbReference type="InterPro" id="IPR008284">
    <property type="entry name" value="MoCF_biosynth_CS"/>
</dbReference>
<dbReference type="InterPro" id="IPR005111">
    <property type="entry name" value="MoeA_C_domain_IV"/>
</dbReference>
<dbReference type="Gene3D" id="3.40.980.10">
    <property type="entry name" value="MoaB/Mog-like domain"/>
    <property type="match status" value="1"/>
</dbReference>
<sequence>MHDLLSIETADRLIGEALAPFGSETVSLLHSAGRILRQEIRAERALPPYDRVILDGIAIRWQDTRGAQAQGQRTRKQEIPDSFVLAATQPAGRPPLDLRTIVTSENAPLPAAIAVMTGSVLPHGTDTVIPREDYDLTEGTHGTIIRLEDGVHPRKGQHIHSEGSDCAAGTVLLNAGIRLSPPDLAILAANGVAEPRVAIIPSIAIISTGDELVAPDEPVQAWQIRRSNEYAISASLSRKGFTLQSLSLVPDNLAAVTDHFREVLETHDVLVISGGVSMGQFDFVPKALAALNVRNVFHKVAQRPGKPFWFGVSDKGQPVFALPGNPVSALACCSRHVVPALLRAQDHALSTRRVVLSEALAPLSGMTRLVPVQLQSDGTGSMRATPHPMPTSGDFNRLGMTDGIVSLPPGDRPLQAGDIVTFHEW</sequence>
<dbReference type="InterPro" id="IPR036135">
    <property type="entry name" value="MoeA_linker/N_sf"/>
</dbReference>
<dbReference type="Pfam" id="PF03453">
    <property type="entry name" value="MoeA_N"/>
    <property type="match status" value="1"/>
</dbReference>
<dbReference type="RefSeq" id="WP_252849603.1">
    <property type="nucleotide sequence ID" value="NZ_BAPW01000004.1"/>
</dbReference>
<comment type="pathway">
    <text evidence="2 6">Cofactor biosynthesis; molybdopterin biosynthesis.</text>
</comment>
<evidence type="ECO:0000313" key="9">
    <source>
        <dbReference type="Proteomes" id="UP001523401"/>
    </source>
</evidence>
<dbReference type="Pfam" id="PF00994">
    <property type="entry name" value="MoCF_biosynth"/>
    <property type="match status" value="1"/>
</dbReference>
<evidence type="ECO:0000313" key="8">
    <source>
        <dbReference type="EMBL" id="MCO6160521.1"/>
    </source>
</evidence>
<keyword evidence="6" id="KW-0460">Magnesium</keyword>
<proteinExistence type="inferred from homology"/>
<dbReference type="NCBIfam" id="TIGR00177">
    <property type="entry name" value="molyb_syn"/>
    <property type="match status" value="1"/>
</dbReference>
<dbReference type="InterPro" id="IPR036688">
    <property type="entry name" value="MoeA_C_domain_IV_sf"/>
</dbReference>
<evidence type="ECO:0000256" key="4">
    <source>
        <dbReference type="ARBA" id="ARBA00023150"/>
    </source>
</evidence>
<dbReference type="InterPro" id="IPR005110">
    <property type="entry name" value="MoeA_linker/N"/>
</dbReference>
<comment type="function">
    <text evidence="1 6">Catalyzes the insertion of molybdate into adenylated molybdopterin with the concomitant release of AMP.</text>
</comment>
<comment type="catalytic activity">
    <reaction evidence="5">
        <text>adenylyl-molybdopterin + molybdate = Mo-molybdopterin + AMP + H(+)</text>
        <dbReference type="Rhea" id="RHEA:35047"/>
        <dbReference type="ChEBI" id="CHEBI:15378"/>
        <dbReference type="ChEBI" id="CHEBI:36264"/>
        <dbReference type="ChEBI" id="CHEBI:62727"/>
        <dbReference type="ChEBI" id="CHEBI:71302"/>
        <dbReference type="ChEBI" id="CHEBI:456215"/>
        <dbReference type="EC" id="2.10.1.1"/>
    </reaction>
</comment>
<dbReference type="EC" id="2.10.1.1" evidence="6"/>
<dbReference type="Gene3D" id="2.40.340.10">
    <property type="entry name" value="MoeA, C-terminal, domain IV"/>
    <property type="match status" value="1"/>
</dbReference>
<keyword evidence="6" id="KW-0808">Transferase</keyword>
<protein>
    <recommendedName>
        <fullName evidence="6">Molybdopterin molybdenumtransferase</fullName>
        <ecNumber evidence="6">2.10.1.1</ecNumber>
    </recommendedName>
</protein>
<dbReference type="InterPro" id="IPR036425">
    <property type="entry name" value="MoaB/Mog-like_dom_sf"/>
</dbReference>
<dbReference type="PANTHER" id="PTHR10192">
    <property type="entry name" value="MOLYBDOPTERIN BIOSYNTHESIS PROTEIN"/>
    <property type="match status" value="1"/>
</dbReference>